<gene>
    <name evidence="7" type="ORF">NITHO_3330001</name>
</gene>
<keyword evidence="8" id="KW-1185">Reference proteome</keyword>
<dbReference type="Gene3D" id="3.40.30.10">
    <property type="entry name" value="Glutaredoxin"/>
    <property type="match status" value="1"/>
</dbReference>
<dbReference type="SUPFAM" id="SSF52833">
    <property type="entry name" value="Thioredoxin-like"/>
    <property type="match status" value="1"/>
</dbReference>
<dbReference type="PANTHER" id="PTHR12151:SF25">
    <property type="entry name" value="LINALOOL DEHYDRATASE_ISOMERASE DOMAIN-CONTAINING PROTEIN"/>
    <property type="match status" value="1"/>
</dbReference>
<evidence type="ECO:0000256" key="3">
    <source>
        <dbReference type="PIRSR" id="PIRSR603782-1"/>
    </source>
</evidence>
<dbReference type="EMBL" id="CAGS01000261">
    <property type="protein sequence ID" value="CCF84347.1"/>
    <property type="molecule type" value="Genomic_DNA"/>
</dbReference>
<dbReference type="RefSeq" id="WP_008478448.1">
    <property type="nucleotide sequence ID" value="NZ_CAGS01000261.1"/>
</dbReference>
<dbReference type="Pfam" id="PF02630">
    <property type="entry name" value="SCO1-SenC"/>
    <property type="match status" value="1"/>
</dbReference>
<proteinExistence type="inferred from homology"/>
<dbReference type="CDD" id="cd02968">
    <property type="entry name" value="SCO"/>
    <property type="match status" value="1"/>
</dbReference>
<protein>
    <submittedName>
        <fullName evidence="7">Electron transport protein SCO1/SenC</fullName>
    </submittedName>
</protein>
<comment type="similarity">
    <text evidence="1">Belongs to the SCO1/2 family.</text>
</comment>
<evidence type="ECO:0000313" key="8">
    <source>
        <dbReference type="Proteomes" id="UP000004221"/>
    </source>
</evidence>
<evidence type="ECO:0000256" key="4">
    <source>
        <dbReference type="PIRSR" id="PIRSR603782-2"/>
    </source>
</evidence>
<evidence type="ECO:0000256" key="2">
    <source>
        <dbReference type="ARBA" id="ARBA00023008"/>
    </source>
</evidence>
<evidence type="ECO:0000313" key="7">
    <source>
        <dbReference type="EMBL" id="CCF84347.1"/>
    </source>
</evidence>
<dbReference type="PROSITE" id="PS51257">
    <property type="entry name" value="PROKAR_LIPOPROTEIN"/>
    <property type="match status" value="1"/>
</dbReference>
<dbReference type="PROSITE" id="PS51352">
    <property type="entry name" value="THIOREDOXIN_2"/>
    <property type="match status" value="1"/>
</dbReference>
<dbReference type="GO" id="GO:0046872">
    <property type="term" value="F:metal ion binding"/>
    <property type="evidence" value="ECO:0007669"/>
    <property type="project" value="UniProtKB-KW"/>
</dbReference>
<feature type="region of interest" description="Disordered" evidence="5">
    <location>
        <begin position="163"/>
        <end position="184"/>
    </location>
</feature>
<dbReference type="AlphaFoldDB" id="I4EI35"/>
<evidence type="ECO:0000256" key="5">
    <source>
        <dbReference type="SAM" id="MobiDB-lite"/>
    </source>
</evidence>
<accession>I4EI35</accession>
<dbReference type="Proteomes" id="UP000004221">
    <property type="component" value="Unassembled WGS sequence"/>
</dbReference>
<dbReference type="InterPro" id="IPR003782">
    <property type="entry name" value="SCO1/SenC"/>
</dbReference>
<keyword evidence="4" id="KW-1015">Disulfide bond</keyword>
<dbReference type="PANTHER" id="PTHR12151">
    <property type="entry name" value="ELECTRON TRANSPORT PROTIN SCO1/SENC FAMILY MEMBER"/>
    <property type="match status" value="1"/>
</dbReference>
<name>I4EI35_9BACT</name>
<dbReference type="OrthoDB" id="9811998at2"/>
<comment type="caution">
    <text evidence="7">The sequence shown here is derived from an EMBL/GenBank/DDBJ whole genome shotgun (WGS) entry which is preliminary data.</text>
</comment>
<dbReference type="InterPro" id="IPR013766">
    <property type="entry name" value="Thioredoxin_domain"/>
</dbReference>
<dbReference type="InterPro" id="IPR036249">
    <property type="entry name" value="Thioredoxin-like_sf"/>
</dbReference>
<keyword evidence="2 3" id="KW-0186">Copper</keyword>
<feature type="disulfide bond" description="Redox-active" evidence="4">
    <location>
        <begin position="80"/>
        <end position="84"/>
    </location>
</feature>
<evidence type="ECO:0000256" key="1">
    <source>
        <dbReference type="ARBA" id="ARBA00010996"/>
    </source>
</evidence>
<evidence type="ECO:0000259" key="6">
    <source>
        <dbReference type="PROSITE" id="PS51352"/>
    </source>
</evidence>
<sequence length="220" mass="23591">MDPRRMPWLPGYAARPVVILMLILTALLAACGSGGPALTGTDLQMTPAPDFTLTDQHGKPFQLSSVQGKAVALAFIYTNCPDICPLITQHLKAAYQQLPADAQGKVALIAVTVDPEHDTPEVLQEYSRKHQVADITNWHALTSDRATLTPVWRNYAINPLSPGKLGDPSLGTGSTTPGPDDIQSHTDAIYIIDPQGRERVLMHSDSDPAAIANNLKALVG</sequence>
<feature type="binding site" evidence="3">
    <location>
        <position position="185"/>
    </location>
    <ligand>
        <name>Cu cation</name>
        <dbReference type="ChEBI" id="CHEBI:23378"/>
    </ligand>
</feature>
<organism evidence="7 8">
    <name type="scientific">Nitrolancea hollandica Lb</name>
    <dbReference type="NCBI Taxonomy" id="1129897"/>
    <lineage>
        <taxon>Bacteria</taxon>
        <taxon>Pseudomonadati</taxon>
        <taxon>Thermomicrobiota</taxon>
        <taxon>Thermomicrobia</taxon>
        <taxon>Sphaerobacterales</taxon>
        <taxon>Sphaerobacterineae</taxon>
        <taxon>Sphaerobacteraceae</taxon>
        <taxon>Nitrolancea</taxon>
    </lineage>
</organism>
<feature type="domain" description="Thioredoxin" evidence="6">
    <location>
        <begin position="42"/>
        <end position="220"/>
    </location>
</feature>
<feature type="binding site" evidence="3">
    <location>
        <position position="84"/>
    </location>
    <ligand>
        <name>Cu cation</name>
        <dbReference type="ChEBI" id="CHEBI:23378"/>
    </ligand>
</feature>
<reference evidence="7 8" key="1">
    <citation type="journal article" date="2012" name="ISME J.">
        <title>Nitrification expanded: discovery, physiology and genomics of a nitrite-oxidizing bacterium from the phylum Chloroflexi.</title>
        <authorList>
            <person name="Sorokin D.Y."/>
            <person name="Lucker S."/>
            <person name="Vejmelkova D."/>
            <person name="Kostrikina N.A."/>
            <person name="Kleerebezem R."/>
            <person name="Rijpstra W.I."/>
            <person name="Damste J.S."/>
            <person name="Le Paslier D."/>
            <person name="Muyzer G."/>
            <person name="Wagner M."/>
            <person name="van Loosdrecht M.C."/>
            <person name="Daims H."/>
        </authorList>
    </citation>
    <scope>NUCLEOTIDE SEQUENCE [LARGE SCALE GENOMIC DNA]</scope>
    <source>
        <strain evidence="8">none</strain>
    </source>
</reference>
<keyword evidence="3" id="KW-0479">Metal-binding</keyword>
<feature type="binding site" evidence="3">
    <location>
        <position position="80"/>
    </location>
    <ligand>
        <name>Cu cation</name>
        <dbReference type="ChEBI" id="CHEBI:23378"/>
    </ligand>
</feature>